<accession>R5LB69</accession>
<evidence type="ECO:0000313" key="3">
    <source>
        <dbReference type="Proteomes" id="UP000018300"/>
    </source>
</evidence>
<dbReference type="PANTHER" id="PTHR38032">
    <property type="entry name" value="POLYMERASE-RELATED"/>
    <property type="match status" value="1"/>
</dbReference>
<dbReference type="PANTHER" id="PTHR38032:SF1">
    <property type="entry name" value="RNA-BINDING PROTEIN KHPB N-TERMINAL DOMAIN-CONTAINING PROTEIN"/>
    <property type="match status" value="1"/>
</dbReference>
<name>R5LB69_9FIRM</name>
<proteinExistence type="predicted"/>
<sequence>METNWCTFETDSSGMCAVLSLKPPIGDNTVSLSATVIDEFLKNQGVTFGIDSDAIEGLATAPVYNTPVTVARGKDVINGANGYFEFLIPVEDYKDKPVINKDGSVDYYNSLRLAQVDEGTLFAKYIHATKGSSGCTVYSKVVTPVPGKEIPPLKGTGFITNADHTEYYASYSGHIMLKDNSIVIEKVYYVNGDLDIDKGNIVFDGDVEIKGDVRSGMSVISGGSVFIHGHIGACKITARNSVTIKNGIQGRNKCIIEAGDNIICRFVERCTLKAGNSIFADSILDSDVTACNLIKVISKSGTIIGGHIIGMAGIIAKEAGNNMEAATYLQTGPLREDIDAANSYNESINRINDDISTINRQLVKYGSIKDPSQKEKADRLREKLFKARTFLLTDKHNLSVKLKEVSDRIDNARNNPSVYISGISHAGIRICIENNYYNVTDTFKDVIYKLSAGEIIAMGADENNITD</sequence>
<organism evidence="2 3">
    <name type="scientific">Eshraghiella crossota CAG:259</name>
    <dbReference type="NCBI Taxonomy" id="1263062"/>
    <lineage>
        <taxon>Bacteria</taxon>
        <taxon>Bacillati</taxon>
        <taxon>Bacillota</taxon>
        <taxon>Clostridia</taxon>
        <taxon>Lachnospirales</taxon>
        <taxon>Lachnospiraceae</taxon>
        <taxon>Eshraghiella</taxon>
    </lineage>
</organism>
<dbReference type="InterPro" id="IPR005646">
    <property type="entry name" value="FapA"/>
</dbReference>
<dbReference type="InterPro" id="IPR046865">
    <property type="entry name" value="FapA_b_solenoid"/>
</dbReference>
<dbReference type="Pfam" id="PF03961">
    <property type="entry name" value="FapA"/>
    <property type="match status" value="1"/>
</dbReference>
<evidence type="ECO:0000313" key="2">
    <source>
        <dbReference type="EMBL" id="CCY76388.1"/>
    </source>
</evidence>
<dbReference type="EMBL" id="CAYU010000028">
    <property type="protein sequence ID" value="CCY76388.1"/>
    <property type="molecule type" value="Genomic_DNA"/>
</dbReference>
<dbReference type="AlphaFoldDB" id="R5LB69"/>
<dbReference type="Proteomes" id="UP000018300">
    <property type="component" value="Unassembled WGS sequence"/>
</dbReference>
<feature type="domain" description="Flagellar Assembly Protein A N-terminal region" evidence="1">
    <location>
        <begin position="10"/>
        <end position="180"/>
    </location>
</feature>
<evidence type="ECO:0000259" key="1">
    <source>
        <dbReference type="Pfam" id="PF20250"/>
    </source>
</evidence>
<reference evidence="2" key="1">
    <citation type="submission" date="2012-11" db="EMBL/GenBank/DDBJ databases">
        <title>Dependencies among metagenomic species, viruses, plasmids and units of genetic variation.</title>
        <authorList>
            <person name="Nielsen H.B."/>
            <person name="Almeida M."/>
            <person name="Juncker A.S."/>
            <person name="Rasmussen S."/>
            <person name="Li J."/>
            <person name="Sunagawa S."/>
            <person name="Plichta D."/>
            <person name="Gautier L."/>
            <person name="Le Chatelier E."/>
            <person name="Peletier E."/>
            <person name="Bonde I."/>
            <person name="Nielsen T."/>
            <person name="Manichanh C."/>
            <person name="Arumugam M."/>
            <person name="Batto J."/>
            <person name="Santos M.B.Q.D."/>
            <person name="Blom N."/>
            <person name="Borruel N."/>
            <person name="Burgdorf K.S."/>
            <person name="Boumezbeur F."/>
            <person name="Casellas F."/>
            <person name="Dore J."/>
            <person name="Guarner F."/>
            <person name="Hansen T."/>
            <person name="Hildebrand F."/>
            <person name="Kaas R.S."/>
            <person name="Kennedy S."/>
            <person name="Kristiansen K."/>
            <person name="Kultima J.R."/>
            <person name="Leonard P."/>
            <person name="Levenez F."/>
            <person name="Lund O."/>
            <person name="Moumen B."/>
            <person name="Le Paslier D."/>
            <person name="Pons N."/>
            <person name="Pedersen O."/>
            <person name="Prifti E."/>
            <person name="Qin J."/>
            <person name="Raes J."/>
            <person name="Tap J."/>
            <person name="Tims S."/>
            <person name="Ussery D.W."/>
            <person name="Yamada T."/>
            <person name="MetaHit consortium"/>
            <person name="Renault P."/>
            <person name="Sicheritz-Ponten T."/>
            <person name="Bork P."/>
            <person name="Wang J."/>
            <person name="Brunak S."/>
            <person name="Ehrlich S.D."/>
        </authorList>
    </citation>
    <scope>NUCLEOTIDE SEQUENCE [LARGE SCALE GENOMIC DNA]</scope>
</reference>
<dbReference type="Pfam" id="PF20250">
    <property type="entry name" value="FapA_N"/>
    <property type="match status" value="1"/>
</dbReference>
<comment type="caution">
    <text evidence="2">The sequence shown here is derived from an EMBL/GenBank/DDBJ whole genome shotgun (WGS) entry which is preliminary data.</text>
</comment>
<protein>
    <recommendedName>
        <fullName evidence="1">Flagellar Assembly Protein A N-terminal region domain-containing protein</fullName>
    </recommendedName>
</protein>
<dbReference type="InterPro" id="IPR046866">
    <property type="entry name" value="FapA_N"/>
</dbReference>
<gene>
    <name evidence="2" type="ORF">BN569_00202</name>
</gene>